<dbReference type="CDD" id="cd00202">
    <property type="entry name" value="ZnF_GATA"/>
    <property type="match status" value="1"/>
</dbReference>
<dbReference type="GO" id="GO:0006355">
    <property type="term" value="P:regulation of DNA-templated transcription"/>
    <property type="evidence" value="ECO:0007669"/>
    <property type="project" value="InterPro"/>
</dbReference>
<dbReference type="PROSITE" id="PS50114">
    <property type="entry name" value="GATA_ZN_FINGER_2"/>
    <property type="match status" value="1"/>
</dbReference>
<dbReference type="GO" id="GO:0043565">
    <property type="term" value="F:sequence-specific DNA binding"/>
    <property type="evidence" value="ECO:0007669"/>
    <property type="project" value="InterPro"/>
</dbReference>
<feature type="region of interest" description="Disordered" evidence="2">
    <location>
        <begin position="1"/>
        <end position="177"/>
    </location>
</feature>
<feature type="domain" description="GATA-type" evidence="3">
    <location>
        <begin position="195"/>
        <end position="257"/>
    </location>
</feature>
<feature type="compositionally biased region" description="Low complexity" evidence="2">
    <location>
        <begin position="343"/>
        <end position="362"/>
    </location>
</feature>
<protein>
    <recommendedName>
        <fullName evidence="3">GATA-type domain-containing protein</fullName>
    </recommendedName>
</protein>
<feature type="compositionally biased region" description="Polar residues" evidence="2">
    <location>
        <begin position="333"/>
        <end position="342"/>
    </location>
</feature>
<proteinExistence type="predicted"/>
<dbReference type="AlphaFoldDB" id="A0A8H5GBT7"/>
<gene>
    <name evidence="4" type="ORF">D9756_002830</name>
</gene>
<sequence>MATLGWQADSSSRDTKEDAIDPALRDSDKQTDMSVNVRMHSRYDHPQQTNQQQRLPSPPPITTLHPSHSHSHSPAPSDDRSSIGTPPVRRSPHLYPPPYQHIQHPAYMPYPTPHFDHHQRYDHGPGGHQDPNHPPPHPHPYAHPGHPGHPPQFSIPTMHPPPPPHRGDPYHPYPVPGSQPVSIVHTDDAATKLSDRVRRRCFNCCTTDTSTWRRSNLSPGKVLCNKCGLFERTHSRPRPEQFPHKRGPLAASTLRGRTPPSNQLPPISPPTGGPGGPPPGNSYYAPPPLSDPRRDGPPPPSQYPPPPPPATSANATNGSSGGNGQSLPGLQSWHSAGTTSSSGPADNGPAPAANGDAGNAAGTGSPHMPPPPSRKNTAGESSQPHSQSQSRQASPSPNLRAATLSGDSNARSEGAPQGPGGSGDGA</sequence>
<dbReference type="InterPro" id="IPR000679">
    <property type="entry name" value="Znf_GATA"/>
</dbReference>
<accession>A0A8H5GBT7</accession>
<evidence type="ECO:0000313" key="4">
    <source>
        <dbReference type="EMBL" id="KAF5362067.1"/>
    </source>
</evidence>
<feature type="compositionally biased region" description="Pro residues" evidence="2">
    <location>
        <begin position="262"/>
        <end position="290"/>
    </location>
</feature>
<feature type="compositionally biased region" description="Pro residues" evidence="2">
    <location>
        <begin position="297"/>
        <end position="310"/>
    </location>
</feature>
<keyword evidence="1" id="KW-0862">Zinc</keyword>
<evidence type="ECO:0000256" key="2">
    <source>
        <dbReference type="SAM" id="MobiDB-lite"/>
    </source>
</evidence>
<dbReference type="PRINTS" id="PR01217">
    <property type="entry name" value="PRICHEXTENSN"/>
</dbReference>
<dbReference type="Gene3D" id="3.30.50.10">
    <property type="entry name" value="Erythroid Transcription Factor GATA-1, subunit A"/>
    <property type="match status" value="1"/>
</dbReference>
<dbReference type="SUPFAM" id="SSF57716">
    <property type="entry name" value="Glucocorticoid receptor-like (DNA-binding domain)"/>
    <property type="match status" value="1"/>
</dbReference>
<dbReference type="GO" id="GO:0008270">
    <property type="term" value="F:zinc ion binding"/>
    <property type="evidence" value="ECO:0007669"/>
    <property type="project" value="UniProtKB-KW"/>
</dbReference>
<keyword evidence="5" id="KW-1185">Reference proteome</keyword>
<feature type="compositionally biased region" description="Pro residues" evidence="2">
    <location>
        <begin position="132"/>
        <end position="141"/>
    </location>
</feature>
<feature type="compositionally biased region" description="Gly residues" evidence="2">
    <location>
        <begin position="417"/>
        <end position="426"/>
    </location>
</feature>
<dbReference type="InterPro" id="IPR013088">
    <property type="entry name" value="Znf_NHR/GATA"/>
</dbReference>
<dbReference type="Pfam" id="PF00320">
    <property type="entry name" value="GATA"/>
    <property type="match status" value="1"/>
</dbReference>
<evidence type="ECO:0000259" key="3">
    <source>
        <dbReference type="PROSITE" id="PS50114"/>
    </source>
</evidence>
<dbReference type="Proteomes" id="UP000559027">
    <property type="component" value="Unassembled WGS sequence"/>
</dbReference>
<evidence type="ECO:0000256" key="1">
    <source>
        <dbReference type="PROSITE-ProRule" id="PRU00094"/>
    </source>
</evidence>
<organism evidence="4 5">
    <name type="scientific">Leucocoprinus leucothites</name>
    <dbReference type="NCBI Taxonomy" id="201217"/>
    <lineage>
        <taxon>Eukaryota</taxon>
        <taxon>Fungi</taxon>
        <taxon>Dikarya</taxon>
        <taxon>Basidiomycota</taxon>
        <taxon>Agaricomycotina</taxon>
        <taxon>Agaricomycetes</taxon>
        <taxon>Agaricomycetidae</taxon>
        <taxon>Agaricales</taxon>
        <taxon>Agaricineae</taxon>
        <taxon>Agaricaceae</taxon>
        <taxon>Leucocoprinus</taxon>
    </lineage>
</organism>
<dbReference type="EMBL" id="JAACJO010000002">
    <property type="protein sequence ID" value="KAF5362067.1"/>
    <property type="molecule type" value="Genomic_DNA"/>
</dbReference>
<keyword evidence="1" id="KW-0863">Zinc-finger</keyword>
<comment type="caution">
    <text evidence="4">The sequence shown here is derived from an EMBL/GenBank/DDBJ whole genome shotgun (WGS) entry which is preliminary data.</text>
</comment>
<feature type="compositionally biased region" description="Basic and acidic residues" evidence="2">
    <location>
        <begin position="114"/>
        <end position="125"/>
    </location>
</feature>
<dbReference type="OrthoDB" id="515401at2759"/>
<name>A0A8H5GBT7_9AGAR</name>
<feature type="compositionally biased region" description="Low complexity" evidence="2">
    <location>
        <begin position="381"/>
        <end position="397"/>
    </location>
</feature>
<feature type="compositionally biased region" description="Basic and acidic residues" evidence="2">
    <location>
        <begin position="11"/>
        <end position="31"/>
    </location>
</feature>
<keyword evidence="1" id="KW-0479">Metal-binding</keyword>
<evidence type="ECO:0000313" key="5">
    <source>
        <dbReference type="Proteomes" id="UP000559027"/>
    </source>
</evidence>
<feature type="region of interest" description="Disordered" evidence="2">
    <location>
        <begin position="233"/>
        <end position="426"/>
    </location>
</feature>
<reference evidence="4 5" key="1">
    <citation type="journal article" date="2020" name="ISME J.">
        <title>Uncovering the hidden diversity of litter-decomposition mechanisms in mushroom-forming fungi.</title>
        <authorList>
            <person name="Floudas D."/>
            <person name="Bentzer J."/>
            <person name="Ahren D."/>
            <person name="Johansson T."/>
            <person name="Persson P."/>
            <person name="Tunlid A."/>
        </authorList>
    </citation>
    <scope>NUCLEOTIDE SEQUENCE [LARGE SCALE GENOMIC DNA]</scope>
    <source>
        <strain evidence="4 5">CBS 146.42</strain>
    </source>
</reference>
<feature type="compositionally biased region" description="Low complexity" evidence="2">
    <location>
        <begin position="62"/>
        <end position="76"/>
    </location>
</feature>
<feature type="compositionally biased region" description="Basic and acidic residues" evidence="2">
    <location>
        <begin position="233"/>
        <end position="243"/>
    </location>
</feature>
<dbReference type="SMART" id="SM00401">
    <property type="entry name" value="ZnF_GATA"/>
    <property type="match status" value="1"/>
</dbReference>